<reference evidence="2 3" key="1">
    <citation type="submission" date="2020-03" db="EMBL/GenBank/DDBJ databases">
        <title>Draft genome sequence of environmentally isolated violet-colored cultures.</title>
        <authorList>
            <person name="Wilson H.S."/>
        </authorList>
    </citation>
    <scope>NUCLEOTIDE SEQUENCE [LARGE SCALE GENOMIC DNA]</scope>
    <source>
        <strain evidence="2 3">HSC-16F04</strain>
    </source>
</reference>
<dbReference type="Pfam" id="PF14452">
    <property type="entry name" value="Multi_ubiq"/>
    <property type="match status" value="3"/>
</dbReference>
<protein>
    <recommendedName>
        <fullName evidence="1">Multi-ubiquitin domain-containing protein</fullName>
    </recommendedName>
</protein>
<dbReference type="EMBL" id="JAAOLX010000007">
    <property type="protein sequence ID" value="NHQ87322.1"/>
    <property type="molecule type" value="Genomic_DNA"/>
</dbReference>
<gene>
    <name evidence="2" type="ORF">HA050_14495</name>
</gene>
<evidence type="ECO:0000313" key="3">
    <source>
        <dbReference type="Proteomes" id="UP000712570"/>
    </source>
</evidence>
<proteinExistence type="predicted"/>
<comment type="caution">
    <text evidence="2">The sequence shown here is derived from an EMBL/GenBank/DDBJ whole genome shotgun (WGS) entry which is preliminary data.</text>
</comment>
<name>A0ABX0KXW3_9NEIS</name>
<dbReference type="InterPro" id="IPR027802">
    <property type="entry name" value="Multi-ubiquitin_dom"/>
</dbReference>
<feature type="domain" description="Multi-ubiquitin" evidence="1">
    <location>
        <begin position="96"/>
        <end position="162"/>
    </location>
</feature>
<sequence>MNQYLHDSSCSGQPLHGSYEILVGDQSLQFASKIVDDPVVTGSQILISAGASPASEFLVFQVFSDGALEVLRPEEAVDLRNVGVEKFIVFQSDRSFRIFLNERAIDWGATRISGATIKKLAGVQIDSFEVWFDAAGGHDRQIDDKELVDLTTPGAERFITRKISITIKVNSRRREVDHRILTYWDVVKLAYPDAVPSDQVIYSIDYGSGPHQNPNGSMVEGQTVIVKEGMKFYVTPTDKS</sequence>
<feature type="domain" description="Multi-ubiquitin" evidence="1">
    <location>
        <begin position="166"/>
        <end position="238"/>
    </location>
</feature>
<accession>A0ABX0KXW3</accession>
<dbReference type="RefSeq" id="WP_166827551.1">
    <property type="nucleotide sequence ID" value="NZ_JAAOLX010000007.1"/>
</dbReference>
<dbReference type="Proteomes" id="UP000712570">
    <property type="component" value="Unassembled WGS sequence"/>
</dbReference>
<evidence type="ECO:0000259" key="1">
    <source>
        <dbReference type="Pfam" id="PF14452"/>
    </source>
</evidence>
<keyword evidence="3" id="KW-1185">Reference proteome</keyword>
<evidence type="ECO:0000313" key="2">
    <source>
        <dbReference type="EMBL" id="NHQ87322.1"/>
    </source>
</evidence>
<organism evidence="2 3">
    <name type="scientific">Iodobacter violaceini</name>
    <dbReference type="NCBI Taxonomy" id="3044271"/>
    <lineage>
        <taxon>Bacteria</taxon>
        <taxon>Pseudomonadati</taxon>
        <taxon>Pseudomonadota</taxon>
        <taxon>Betaproteobacteria</taxon>
        <taxon>Neisseriales</taxon>
        <taxon>Chitinibacteraceae</taxon>
        <taxon>Iodobacter</taxon>
    </lineage>
</organism>
<feature type="domain" description="Multi-ubiquitin" evidence="1">
    <location>
        <begin position="31"/>
        <end position="91"/>
    </location>
</feature>